<dbReference type="SUPFAM" id="SSF53850">
    <property type="entry name" value="Periplasmic binding protein-like II"/>
    <property type="match status" value="1"/>
</dbReference>
<dbReference type="Gene3D" id="1.10.10.10">
    <property type="entry name" value="Winged helix-like DNA-binding domain superfamily/Winged helix DNA-binding domain"/>
    <property type="match status" value="1"/>
</dbReference>
<dbReference type="PANTHER" id="PTHR30346">
    <property type="entry name" value="TRANSCRIPTIONAL DUAL REGULATOR HCAR-RELATED"/>
    <property type="match status" value="1"/>
</dbReference>
<dbReference type="InterPro" id="IPR036390">
    <property type="entry name" value="WH_DNA-bd_sf"/>
</dbReference>
<keyword evidence="4" id="KW-0804">Transcription</keyword>
<evidence type="ECO:0000259" key="6">
    <source>
        <dbReference type="PROSITE" id="PS50931"/>
    </source>
</evidence>
<dbReference type="PROSITE" id="PS50931">
    <property type="entry name" value="HTH_LYSR"/>
    <property type="match status" value="1"/>
</dbReference>
<dbReference type="InterPro" id="IPR005119">
    <property type="entry name" value="LysR_subst-bd"/>
</dbReference>
<dbReference type="AlphaFoldDB" id="A0A7H9BVN5"/>
<keyword evidence="3" id="KW-0238">DNA-binding</keyword>
<dbReference type="PANTHER" id="PTHR30346:SF0">
    <property type="entry name" value="HCA OPERON TRANSCRIPTIONAL ACTIVATOR HCAR"/>
    <property type="match status" value="1"/>
</dbReference>
<dbReference type="GO" id="GO:0003677">
    <property type="term" value="F:DNA binding"/>
    <property type="evidence" value="ECO:0007669"/>
    <property type="project" value="UniProtKB-KW"/>
</dbReference>
<dbReference type="GO" id="GO:0032993">
    <property type="term" value="C:protein-DNA complex"/>
    <property type="evidence" value="ECO:0007669"/>
    <property type="project" value="TreeGrafter"/>
</dbReference>
<sequence length="418" mass="46116">MNPAGRRCIAAPGRCTRHPAKARRPCRPGFLHIAPDEGSMRFSPDQMRRYVTLLAVTKLSGQYSGHVGARPQAKGARTGGKGIRRNANHRAGRNMPLRYTLRQLEYFVAVGETGSIAAASQQVNVSSPSISAGISQLEEELGVKLFIRYHAQGLTPTLAGRKLLDHAQTVLRQAATLRDLAGDLSGSVRGPLAIGCLSTFAQIVLPGLRRSFIEEYDEVRISQVEADQAELFSLLRQAKIDLALTYDLDLPGDLRFFPIIELPPLVAMSENHPLAHLSEVSVQQLAPHPMVLLDLPLSSEYFLSFFTKAGLRANISERTRDMAVMRSLVANGFGYSIVNVRPLHDVAPDGKPMRFLPLTGTPRPMKLGLLISRGTERPRLHKVFIDHARDWIERQSRNLLGLLPPAETEEPRRASRSG</sequence>
<dbReference type="EMBL" id="CP058690">
    <property type="protein sequence ID" value="QLH15192.1"/>
    <property type="molecule type" value="Genomic_DNA"/>
</dbReference>
<evidence type="ECO:0000256" key="1">
    <source>
        <dbReference type="ARBA" id="ARBA00009437"/>
    </source>
</evidence>
<protein>
    <submittedName>
        <fullName evidence="7">LysR family transcriptional regulator</fullName>
    </submittedName>
</protein>
<dbReference type="CDD" id="cd08412">
    <property type="entry name" value="PBP2_PAO1_like"/>
    <property type="match status" value="1"/>
</dbReference>
<feature type="domain" description="HTH lysR-type" evidence="6">
    <location>
        <begin position="99"/>
        <end position="157"/>
    </location>
</feature>
<evidence type="ECO:0000313" key="7">
    <source>
        <dbReference type="EMBL" id="QLH15192.1"/>
    </source>
</evidence>
<reference evidence="7 8" key="1">
    <citation type="submission" date="2020-07" db="EMBL/GenBank/DDBJ databases">
        <title>The complete genome of Paracoccus pantotrophus ACCC 10489.</title>
        <authorList>
            <person name="Si Y."/>
        </authorList>
    </citation>
    <scope>NUCLEOTIDE SEQUENCE [LARGE SCALE GENOMIC DNA]</scope>
    <source>
        <strain evidence="7 8">ACCC10489</strain>
    </source>
</reference>
<dbReference type="FunFam" id="1.10.10.10:FF:000001">
    <property type="entry name" value="LysR family transcriptional regulator"/>
    <property type="match status" value="1"/>
</dbReference>
<dbReference type="Pfam" id="PF03466">
    <property type="entry name" value="LysR_substrate"/>
    <property type="match status" value="1"/>
</dbReference>
<evidence type="ECO:0000256" key="2">
    <source>
        <dbReference type="ARBA" id="ARBA00023015"/>
    </source>
</evidence>
<evidence type="ECO:0000256" key="3">
    <source>
        <dbReference type="ARBA" id="ARBA00023125"/>
    </source>
</evidence>
<evidence type="ECO:0000313" key="8">
    <source>
        <dbReference type="Proteomes" id="UP000509322"/>
    </source>
</evidence>
<dbReference type="PRINTS" id="PR00039">
    <property type="entry name" value="HTHLYSR"/>
</dbReference>
<evidence type="ECO:0000256" key="4">
    <source>
        <dbReference type="ARBA" id="ARBA00023163"/>
    </source>
</evidence>
<proteinExistence type="inferred from homology"/>
<dbReference type="InterPro" id="IPR000847">
    <property type="entry name" value="LysR_HTH_N"/>
</dbReference>
<dbReference type="Pfam" id="PF00126">
    <property type="entry name" value="HTH_1"/>
    <property type="match status" value="1"/>
</dbReference>
<evidence type="ECO:0000256" key="5">
    <source>
        <dbReference type="SAM" id="MobiDB-lite"/>
    </source>
</evidence>
<keyword evidence="2" id="KW-0805">Transcription regulation</keyword>
<dbReference type="GO" id="GO:0003700">
    <property type="term" value="F:DNA-binding transcription factor activity"/>
    <property type="evidence" value="ECO:0007669"/>
    <property type="project" value="InterPro"/>
</dbReference>
<gene>
    <name evidence="7" type="ORF">HYQ43_13250</name>
</gene>
<dbReference type="Proteomes" id="UP000509322">
    <property type="component" value="Chromosome 2"/>
</dbReference>
<name>A0A7H9BVN5_PARPN</name>
<feature type="compositionally biased region" description="Basic residues" evidence="5">
    <location>
        <begin position="82"/>
        <end position="91"/>
    </location>
</feature>
<dbReference type="SUPFAM" id="SSF46785">
    <property type="entry name" value="Winged helix' DNA-binding domain"/>
    <property type="match status" value="1"/>
</dbReference>
<organism evidence="7 8">
    <name type="scientific">Paracoccus pantotrophus</name>
    <name type="common">Thiosphaera pantotropha</name>
    <dbReference type="NCBI Taxonomy" id="82367"/>
    <lineage>
        <taxon>Bacteria</taxon>
        <taxon>Pseudomonadati</taxon>
        <taxon>Pseudomonadota</taxon>
        <taxon>Alphaproteobacteria</taxon>
        <taxon>Rhodobacterales</taxon>
        <taxon>Paracoccaceae</taxon>
        <taxon>Paracoccus</taxon>
    </lineage>
</organism>
<dbReference type="InterPro" id="IPR036388">
    <property type="entry name" value="WH-like_DNA-bd_sf"/>
</dbReference>
<comment type="similarity">
    <text evidence="1">Belongs to the LysR transcriptional regulatory family.</text>
</comment>
<accession>A0A7H9BVN5</accession>
<feature type="region of interest" description="Disordered" evidence="5">
    <location>
        <begin position="65"/>
        <end position="91"/>
    </location>
</feature>
<dbReference type="Gene3D" id="3.40.190.10">
    <property type="entry name" value="Periplasmic binding protein-like II"/>
    <property type="match status" value="2"/>
</dbReference>